<dbReference type="GO" id="GO:0036218">
    <property type="term" value="F:dTTP diphosphatase activity"/>
    <property type="evidence" value="ECO:0007669"/>
    <property type="project" value="RHEA"/>
</dbReference>
<comment type="function">
    <text evidence="3">Nucleoside triphosphate pyrophosphatase that hydrolyzes dTTP and UTP. May have a dual role in cell division arrest and in preventing the incorporation of modified nucleotides into cellular nucleic acids.</text>
</comment>
<evidence type="ECO:0000256" key="3">
    <source>
        <dbReference type="HAMAP-Rule" id="MF_00528"/>
    </source>
</evidence>
<dbReference type="AlphaFoldDB" id="A0A433RVF4"/>
<dbReference type="GO" id="GO:0005737">
    <property type="term" value="C:cytoplasm"/>
    <property type="evidence" value="ECO:0007669"/>
    <property type="project" value="UniProtKB-SubCell"/>
</dbReference>
<dbReference type="Pfam" id="PF02545">
    <property type="entry name" value="Maf"/>
    <property type="match status" value="1"/>
</dbReference>
<dbReference type="InterPro" id="IPR029001">
    <property type="entry name" value="ITPase-like_fam"/>
</dbReference>
<dbReference type="EMBL" id="JTFC01000026">
    <property type="protein sequence ID" value="RUS57276.1"/>
    <property type="molecule type" value="Genomic_DNA"/>
</dbReference>
<dbReference type="GO" id="GO:0009117">
    <property type="term" value="P:nucleotide metabolic process"/>
    <property type="evidence" value="ECO:0007669"/>
    <property type="project" value="UniProtKB-KW"/>
</dbReference>
<dbReference type="Gene3D" id="3.90.950.10">
    <property type="match status" value="1"/>
</dbReference>
<comment type="similarity">
    <text evidence="3">Belongs to the Maf family. YhdE subfamily.</text>
</comment>
<evidence type="ECO:0000256" key="2">
    <source>
        <dbReference type="ARBA" id="ARBA00022801"/>
    </source>
</evidence>
<dbReference type="PIRSF" id="PIRSF006305">
    <property type="entry name" value="Maf"/>
    <property type="match status" value="1"/>
</dbReference>
<feature type="site" description="Important for substrate specificity" evidence="3">
    <location>
        <position position="157"/>
    </location>
</feature>
<proteinExistence type="inferred from homology"/>
<dbReference type="PANTHER" id="PTHR43213:SF5">
    <property type="entry name" value="BIFUNCTIONAL DTTP_UTP PYROPHOSPHATASE_METHYLTRANSFERASE PROTEIN-RELATED"/>
    <property type="match status" value="1"/>
</dbReference>
<dbReference type="CDD" id="cd00555">
    <property type="entry name" value="Maf"/>
    <property type="match status" value="1"/>
</dbReference>
<keyword evidence="2 3" id="KW-0378">Hydrolase</keyword>
<feature type="site" description="Important for substrate specificity" evidence="3">
    <location>
        <position position="75"/>
    </location>
</feature>
<evidence type="ECO:0000313" key="4">
    <source>
        <dbReference type="EMBL" id="RUS57276.1"/>
    </source>
</evidence>
<dbReference type="SUPFAM" id="SSF52972">
    <property type="entry name" value="ITPase-like"/>
    <property type="match status" value="1"/>
</dbReference>
<dbReference type="Proteomes" id="UP000288623">
    <property type="component" value="Unassembled WGS sequence"/>
</dbReference>
<keyword evidence="5" id="KW-1185">Reference proteome</keyword>
<dbReference type="EC" id="3.6.1.9" evidence="3"/>
<keyword evidence="3" id="KW-0546">Nucleotide metabolism</keyword>
<sequence>MNFQTTASFILASQSPRRRELFAQLHIPFDVQSADVEETSVAFQTAPQYVQDVALLKAQAVSAKHPDAVVIGSDTIVVYHDQLLHKPKTTNEAVQHLQKLRGKTHEVLTAVAIVTAQNTYSFVETTSVTFRMVSDAFIEAYVATGDPFDKAGGYGIQTDGVFFVEKIDGDYLTVVGLPLSRLTDELLQHNLLQLETQEVQA</sequence>
<accession>A0A433RVF4</accession>
<comment type="subcellular location">
    <subcellularLocation>
        <location evidence="3">Cytoplasm</location>
    </subcellularLocation>
</comment>
<dbReference type="NCBIfam" id="TIGR00172">
    <property type="entry name" value="maf"/>
    <property type="match status" value="1"/>
</dbReference>
<keyword evidence="3" id="KW-0963">Cytoplasm</keyword>
<comment type="caution">
    <text evidence="3">Lacks conserved residue(s) required for the propagation of feature annotation.</text>
</comment>
<evidence type="ECO:0000256" key="1">
    <source>
        <dbReference type="ARBA" id="ARBA00001968"/>
    </source>
</evidence>
<feature type="site" description="Important for substrate specificity" evidence="3">
    <location>
        <position position="17"/>
    </location>
</feature>
<dbReference type="HAMAP" id="MF_00528">
    <property type="entry name" value="Maf"/>
    <property type="match status" value="1"/>
</dbReference>
<feature type="active site" description="Proton acceptor" evidence="3">
    <location>
        <position position="74"/>
    </location>
</feature>
<organism evidence="4 5">
    <name type="scientific">Candidatus Kurthia intestinigallinarum</name>
    <dbReference type="NCBI Taxonomy" id="1562256"/>
    <lineage>
        <taxon>Bacteria</taxon>
        <taxon>Bacillati</taxon>
        <taxon>Bacillota</taxon>
        <taxon>Bacilli</taxon>
        <taxon>Bacillales</taxon>
        <taxon>Caryophanaceae</taxon>
        <taxon>Kurthia</taxon>
    </lineage>
</organism>
<dbReference type="InterPro" id="IPR003697">
    <property type="entry name" value="Maf-like"/>
</dbReference>
<comment type="caution">
    <text evidence="4">The sequence shown here is derived from an EMBL/GenBank/DDBJ whole genome shotgun (WGS) entry which is preliminary data.</text>
</comment>
<comment type="cofactor">
    <cofactor evidence="1 3">
        <name>a divalent metal cation</name>
        <dbReference type="ChEBI" id="CHEBI:60240"/>
    </cofactor>
</comment>
<dbReference type="GO" id="GO:0036221">
    <property type="term" value="F:UTP diphosphatase activity"/>
    <property type="evidence" value="ECO:0007669"/>
    <property type="project" value="RHEA"/>
</dbReference>
<name>A0A433RVF4_9BACL</name>
<dbReference type="OrthoDB" id="9807767at2"/>
<dbReference type="RefSeq" id="WP_126990177.1">
    <property type="nucleotide sequence ID" value="NZ_JTFC01000026.1"/>
</dbReference>
<reference evidence="4 5" key="1">
    <citation type="submission" date="2014-11" db="EMBL/GenBank/DDBJ databases">
        <title>Genome sequence and analysis of novel Kurthia sp.</title>
        <authorList>
            <person name="Lawson J.N."/>
            <person name="Gonzalez J.E."/>
            <person name="Rinauldi L."/>
            <person name="Xuan Z."/>
            <person name="Firman A."/>
            <person name="Shaddox L."/>
            <person name="Trudeau A."/>
            <person name="Shah S."/>
            <person name="Reiman D."/>
        </authorList>
    </citation>
    <scope>NUCLEOTIDE SEQUENCE [LARGE SCALE GENOMIC DNA]</scope>
    <source>
        <strain evidence="4 5">3B1D</strain>
    </source>
</reference>
<gene>
    <name evidence="4" type="ORF">QI30_06760</name>
</gene>
<evidence type="ECO:0000313" key="5">
    <source>
        <dbReference type="Proteomes" id="UP000288623"/>
    </source>
</evidence>
<comment type="catalytic activity">
    <reaction evidence="3">
        <text>dTTP + H2O = dTMP + diphosphate + H(+)</text>
        <dbReference type="Rhea" id="RHEA:28534"/>
        <dbReference type="ChEBI" id="CHEBI:15377"/>
        <dbReference type="ChEBI" id="CHEBI:15378"/>
        <dbReference type="ChEBI" id="CHEBI:33019"/>
        <dbReference type="ChEBI" id="CHEBI:37568"/>
        <dbReference type="ChEBI" id="CHEBI:63528"/>
        <dbReference type="EC" id="3.6.1.9"/>
    </reaction>
</comment>
<comment type="catalytic activity">
    <reaction evidence="3">
        <text>UTP + H2O = UMP + diphosphate + H(+)</text>
        <dbReference type="Rhea" id="RHEA:29395"/>
        <dbReference type="ChEBI" id="CHEBI:15377"/>
        <dbReference type="ChEBI" id="CHEBI:15378"/>
        <dbReference type="ChEBI" id="CHEBI:33019"/>
        <dbReference type="ChEBI" id="CHEBI:46398"/>
        <dbReference type="ChEBI" id="CHEBI:57865"/>
        <dbReference type="EC" id="3.6.1.9"/>
    </reaction>
</comment>
<protein>
    <recommendedName>
        <fullName evidence="3">dTTP/UTP pyrophosphatase</fullName>
        <shortName evidence="3">dTTPase/UTPase</shortName>
        <ecNumber evidence="3">3.6.1.9</ecNumber>
    </recommendedName>
    <alternativeName>
        <fullName evidence="3">Nucleoside triphosphate pyrophosphatase</fullName>
    </alternativeName>
    <alternativeName>
        <fullName evidence="3">Nucleotide pyrophosphatase</fullName>
        <shortName evidence="3">Nucleotide PPase</shortName>
    </alternativeName>
</protein>
<dbReference type="PANTHER" id="PTHR43213">
    <property type="entry name" value="BIFUNCTIONAL DTTP/UTP PYROPHOSPHATASE/METHYLTRANSFERASE PROTEIN-RELATED"/>
    <property type="match status" value="1"/>
</dbReference>